<proteinExistence type="predicted"/>
<evidence type="ECO:0000313" key="1">
    <source>
        <dbReference type="EMBL" id="CAB4769272.1"/>
    </source>
</evidence>
<dbReference type="EMBL" id="CAFBLI010000004">
    <property type="protein sequence ID" value="CAB4855945.1"/>
    <property type="molecule type" value="Genomic_DNA"/>
</dbReference>
<name>A0A6J7CFT7_9ZZZZ</name>
<dbReference type="EMBL" id="CAEZZS010000006">
    <property type="protein sequence ID" value="CAB4769272.1"/>
    <property type="molecule type" value="Genomic_DNA"/>
</dbReference>
<gene>
    <name evidence="1" type="ORF">UFOPK2922_00244</name>
    <name evidence="2" type="ORF">UFOPK3306_00112</name>
</gene>
<reference evidence="2" key="1">
    <citation type="submission" date="2020-05" db="EMBL/GenBank/DDBJ databases">
        <authorList>
            <person name="Chiriac C."/>
            <person name="Salcher M."/>
            <person name="Ghai R."/>
            <person name="Kavagutti S V."/>
        </authorList>
    </citation>
    <scope>NUCLEOTIDE SEQUENCE</scope>
</reference>
<dbReference type="AlphaFoldDB" id="A0A6J7CFT7"/>
<protein>
    <submittedName>
        <fullName evidence="2">Unannotated protein</fullName>
    </submittedName>
</protein>
<evidence type="ECO:0000313" key="2">
    <source>
        <dbReference type="EMBL" id="CAB4855945.1"/>
    </source>
</evidence>
<organism evidence="2">
    <name type="scientific">freshwater metagenome</name>
    <dbReference type="NCBI Taxonomy" id="449393"/>
    <lineage>
        <taxon>unclassified sequences</taxon>
        <taxon>metagenomes</taxon>
        <taxon>ecological metagenomes</taxon>
    </lineage>
</organism>
<sequence>MGWGTFIAGRVLGPRTKRSGSIGEGLTHAAKFLENRTYNVEAEVLDRIRELKSLGEEINIDQIRREVYQIQDYRRKRGRSLEIEIVREAQKYEIAGEKFDVNQIERDLFNSRRVFPWKTFFTWLFLPEIPLYKLIRGSQSKNRENQ</sequence>
<accession>A0A6J7CFT7</accession>